<feature type="non-terminal residue" evidence="2">
    <location>
        <position position="1"/>
    </location>
</feature>
<dbReference type="Proteomes" id="UP000093000">
    <property type="component" value="Unassembled WGS sequence"/>
</dbReference>
<feature type="coiled-coil region" evidence="1">
    <location>
        <begin position="3"/>
        <end position="57"/>
    </location>
</feature>
<sequence>VAIQSLQQQVEQLKRIVNKKVDDLPDTTNQEALKEEIKQLKIANEKAEYRIRFLLRTLEQKETSK</sequence>
<evidence type="ECO:0008006" key="4">
    <source>
        <dbReference type="Google" id="ProtNLM"/>
    </source>
</evidence>
<proteinExistence type="predicted"/>
<feature type="non-terminal residue" evidence="2">
    <location>
        <position position="65"/>
    </location>
</feature>
<dbReference type="EMBL" id="LUGH01000047">
    <property type="protein sequence ID" value="OBZ90476.1"/>
    <property type="molecule type" value="Genomic_DNA"/>
</dbReference>
<dbReference type="OrthoDB" id="2405052at2759"/>
<accession>A0A1C7NPW7</accession>
<gene>
    <name evidence="2" type="ORF">A0J61_01486</name>
</gene>
<reference evidence="2 3" key="1">
    <citation type="submission" date="2016-03" db="EMBL/GenBank/DDBJ databases">
        <title>Choanephora cucurbitarum.</title>
        <authorList>
            <person name="Min B."/>
            <person name="Park H."/>
            <person name="Park J.-H."/>
            <person name="Shin H.-D."/>
            <person name="Choi I.-G."/>
        </authorList>
    </citation>
    <scope>NUCLEOTIDE SEQUENCE [LARGE SCALE GENOMIC DNA]</scope>
    <source>
        <strain evidence="2 3">KUS-F28377</strain>
    </source>
</reference>
<evidence type="ECO:0000313" key="2">
    <source>
        <dbReference type="EMBL" id="OBZ90476.1"/>
    </source>
</evidence>
<evidence type="ECO:0000313" key="3">
    <source>
        <dbReference type="Proteomes" id="UP000093000"/>
    </source>
</evidence>
<keyword evidence="1" id="KW-0175">Coiled coil</keyword>
<dbReference type="InParanoid" id="A0A1C7NPW7"/>
<keyword evidence="3" id="KW-1185">Reference proteome</keyword>
<name>A0A1C7NPW7_9FUNG</name>
<dbReference type="AlphaFoldDB" id="A0A1C7NPW7"/>
<comment type="caution">
    <text evidence="2">The sequence shown here is derived from an EMBL/GenBank/DDBJ whole genome shotgun (WGS) entry which is preliminary data.</text>
</comment>
<evidence type="ECO:0000256" key="1">
    <source>
        <dbReference type="SAM" id="Coils"/>
    </source>
</evidence>
<protein>
    <recommendedName>
        <fullName evidence="4">Mediator of RNA polymerase II transcription subunit 9</fullName>
    </recommendedName>
</protein>
<organism evidence="2 3">
    <name type="scientific">Choanephora cucurbitarum</name>
    <dbReference type="NCBI Taxonomy" id="101091"/>
    <lineage>
        <taxon>Eukaryota</taxon>
        <taxon>Fungi</taxon>
        <taxon>Fungi incertae sedis</taxon>
        <taxon>Mucoromycota</taxon>
        <taxon>Mucoromycotina</taxon>
        <taxon>Mucoromycetes</taxon>
        <taxon>Mucorales</taxon>
        <taxon>Mucorineae</taxon>
        <taxon>Choanephoraceae</taxon>
        <taxon>Choanephoroideae</taxon>
        <taxon>Choanephora</taxon>
    </lineage>
</organism>